<evidence type="ECO:0000313" key="2">
    <source>
        <dbReference type="Proteomes" id="UP000265742"/>
    </source>
</evidence>
<sequence>MPHERTLLTATPPTPETWLAALRTVVPAGVVQVLPGAAAQLVDPAGEVLATVTLPRAMSSPPEARRLLGVDAEGGAWWSDVVAPQVDATLTAVLREVADRCGGKVA</sequence>
<keyword evidence="2" id="KW-1185">Reference proteome</keyword>
<dbReference type="EMBL" id="QXTG01000002">
    <property type="protein sequence ID" value="RIX28461.1"/>
    <property type="molecule type" value="Genomic_DNA"/>
</dbReference>
<accession>A0A3A1TY09</accession>
<dbReference type="Proteomes" id="UP000265742">
    <property type="component" value="Unassembled WGS sequence"/>
</dbReference>
<proteinExistence type="predicted"/>
<name>A0A3A1TY09_9MICO</name>
<dbReference type="AlphaFoldDB" id="A0A3A1TY09"/>
<protein>
    <submittedName>
        <fullName evidence="1">Uncharacterized protein</fullName>
    </submittedName>
</protein>
<organism evidence="1 2">
    <name type="scientific">Amnibacterium setariae</name>
    <dbReference type="NCBI Taxonomy" id="2306585"/>
    <lineage>
        <taxon>Bacteria</taxon>
        <taxon>Bacillati</taxon>
        <taxon>Actinomycetota</taxon>
        <taxon>Actinomycetes</taxon>
        <taxon>Micrococcales</taxon>
        <taxon>Microbacteriaceae</taxon>
        <taxon>Amnibacterium</taxon>
    </lineage>
</organism>
<dbReference type="OrthoDB" id="5019599at2"/>
<evidence type="ECO:0000313" key="1">
    <source>
        <dbReference type="EMBL" id="RIX28461.1"/>
    </source>
</evidence>
<comment type="caution">
    <text evidence="1">The sequence shown here is derived from an EMBL/GenBank/DDBJ whole genome shotgun (WGS) entry which is preliminary data.</text>
</comment>
<reference evidence="2" key="1">
    <citation type="submission" date="2018-09" db="EMBL/GenBank/DDBJ databases">
        <authorList>
            <person name="Kim I."/>
        </authorList>
    </citation>
    <scope>NUCLEOTIDE SEQUENCE [LARGE SCALE GENOMIC DNA]</scope>
    <source>
        <strain evidence="2">DD4a</strain>
    </source>
</reference>
<gene>
    <name evidence="1" type="ORF">D1781_13625</name>
</gene>
<dbReference type="RefSeq" id="WP_119482771.1">
    <property type="nucleotide sequence ID" value="NZ_QXTG01000002.1"/>
</dbReference>